<keyword evidence="5 6" id="KW-0807">Transducer</keyword>
<evidence type="ECO:0000313" key="12">
    <source>
        <dbReference type="Proteomes" id="UP000318758"/>
    </source>
</evidence>
<dbReference type="SMART" id="SM00283">
    <property type="entry name" value="MA"/>
    <property type="match status" value="1"/>
</dbReference>
<evidence type="ECO:0000256" key="4">
    <source>
        <dbReference type="ARBA" id="ARBA00023004"/>
    </source>
</evidence>
<dbReference type="PROSITE" id="PS50111">
    <property type="entry name" value="CHEMOTAXIS_TRANSDUC_2"/>
    <property type="match status" value="1"/>
</dbReference>
<dbReference type="EMBL" id="CP022272">
    <property type="protein sequence ID" value="ASJ95521.1"/>
    <property type="molecule type" value="Genomic_DNA"/>
</dbReference>
<keyword evidence="7" id="KW-0812">Transmembrane</keyword>
<dbReference type="GO" id="GO:0006935">
    <property type="term" value="P:chemotaxis"/>
    <property type="evidence" value="ECO:0007669"/>
    <property type="project" value="UniProtKB-ARBA"/>
</dbReference>
<dbReference type="GO" id="GO:0046872">
    <property type="term" value="F:metal ion binding"/>
    <property type="evidence" value="ECO:0007669"/>
    <property type="project" value="UniProtKB-KW"/>
</dbReference>
<feature type="domain" description="Methyl-accepting transducer" evidence="8">
    <location>
        <begin position="112"/>
        <end position="348"/>
    </location>
</feature>
<gene>
    <name evidence="9" type="ORF">CFF01_02365</name>
    <name evidence="10" type="ORF">FGA12_02285</name>
</gene>
<dbReference type="InterPro" id="IPR016131">
    <property type="entry name" value="Haemerythrin_Fe_BS"/>
</dbReference>
<sequence length="530" mass="59550">MIDKMAKRIASLTAFQWSLLLGVPLLPIAYLLLQQGQWPWLLLLLVYFLLILSVQVSMRNMLNTLRNAAIQLSEGDLRVRLETQTAIGGPLFKAFNQIGEDLSRTLFSLNKSTLKLVNVADTVQTDSETSKGGAIRQKADVLEAKQIVARLFETTAEVSSFCESTSQLASESKLQADRGKKEMRSLELALEEVGEQFAASDENFELLKQESLQIGQVIETISSIAEQTNLLALNAAIESARAGELGRGFAVVADEVRSLAQRTQEATEDISNKIANLQTQISSAITTMQKNRQSVQHSQSVAEEAESHFEQLVAQIESIDTLGHQIAEASQQQVEQTQLLDTCLVEVDKVSDENVKATQETLLASITVRNLAGEIDSLLHRFATDSEQIAREDKRREKLIEWSDALDLNLAEINRQHQTLIHLINELYYLLHHNYGLASIKRVVQGLIDYTANHFKYEETLFEQFGYPQDKQHTDFHHQLVGKVLAFQRRVEQGEDIGDELMAFLKNWLSQHIQKEDKAFVACFKENGLS</sequence>
<dbReference type="InterPro" id="IPR012827">
    <property type="entry name" value="Hemerythrin_metal-bd"/>
</dbReference>
<evidence type="ECO:0000256" key="5">
    <source>
        <dbReference type="ARBA" id="ARBA00023224"/>
    </source>
</evidence>
<dbReference type="Pfam" id="PF00015">
    <property type="entry name" value="MCPsignal"/>
    <property type="match status" value="1"/>
</dbReference>
<dbReference type="KEGG" id="smav:CFF01_02365"/>
<proteinExistence type="inferred from homology"/>
<dbReference type="PROSITE" id="PS00550">
    <property type="entry name" value="HEMERYTHRINS"/>
    <property type="match status" value="1"/>
</dbReference>
<evidence type="ECO:0000256" key="1">
    <source>
        <dbReference type="ARBA" id="ARBA00004370"/>
    </source>
</evidence>
<keyword evidence="3" id="KW-0479">Metal-binding</keyword>
<keyword evidence="7" id="KW-0472">Membrane</keyword>
<dbReference type="SUPFAM" id="SSF58104">
    <property type="entry name" value="Methyl-accepting chemotaxis protein (MCP) signaling domain"/>
    <property type="match status" value="1"/>
</dbReference>
<reference evidence="10 12" key="2">
    <citation type="submission" date="2019-06" db="EMBL/GenBank/DDBJ databases">
        <title>Complete genome of Shewanella marisflavi ECSMB14101, a mussel settlement-inducing bacterium isolated from East China Sea.</title>
        <authorList>
            <person name="Yang J."/>
            <person name="Liang X."/>
            <person name="Chang R."/>
            <person name="Peng L."/>
        </authorList>
    </citation>
    <scope>NUCLEOTIDE SEQUENCE [LARGE SCALE GENOMIC DNA]</scope>
    <source>
        <strain evidence="10 12">ECSMB14101</strain>
    </source>
</reference>
<comment type="similarity">
    <text evidence="2">Belongs to the hemerythrin family.</text>
</comment>
<dbReference type="InterPro" id="IPR012312">
    <property type="entry name" value="Hemerythrin-like"/>
</dbReference>
<dbReference type="PANTHER" id="PTHR32089:SF74">
    <property type="entry name" value="METHYL-ACCEPTING CHEMOTAXIS PROTEIN AER"/>
    <property type="match status" value="1"/>
</dbReference>
<dbReference type="Proteomes" id="UP000318758">
    <property type="component" value="Chromosome"/>
</dbReference>
<evidence type="ECO:0000313" key="10">
    <source>
        <dbReference type="EMBL" id="QDF74081.1"/>
    </source>
</evidence>
<organism evidence="9 11">
    <name type="scientific">Shewanella marisflavi</name>
    <dbReference type="NCBI Taxonomy" id="260364"/>
    <lineage>
        <taxon>Bacteria</taxon>
        <taxon>Pseudomonadati</taxon>
        <taxon>Pseudomonadota</taxon>
        <taxon>Gammaproteobacteria</taxon>
        <taxon>Alteromonadales</taxon>
        <taxon>Shewanellaceae</taxon>
        <taxon>Shewanella</taxon>
    </lineage>
</organism>
<protein>
    <submittedName>
        <fullName evidence="10">Bacteriohemerythrin</fullName>
    </submittedName>
    <submittedName>
        <fullName evidence="9">Chemotaxis protein</fullName>
    </submittedName>
</protein>
<dbReference type="EMBL" id="CP041153">
    <property type="protein sequence ID" value="QDF74081.1"/>
    <property type="molecule type" value="Genomic_DNA"/>
</dbReference>
<dbReference type="InterPro" id="IPR035938">
    <property type="entry name" value="Hemerythrin-like_sf"/>
</dbReference>
<feature type="transmembrane region" description="Helical" evidence="7">
    <location>
        <begin position="38"/>
        <end position="56"/>
    </location>
</feature>
<dbReference type="CDD" id="cd12107">
    <property type="entry name" value="Hemerythrin"/>
    <property type="match status" value="1"/>
</dbReference>
<reference evidence="9 11" key="1">
    <citation type="submission" date="2017-06" db="EMBL/GenBank/DDBJ databases">
        <title>Complete genome sequence of Shewanella marisflavi EP1 associated with anaerobic 2,4-dinitrotoluene reduction and salt tolerance.</title>
        <authorList>
            <person name="Huang J."/>
        </authorList>
    </citation>
    <scope>NUCLEOTIDE SEQUENCE [LARGE SCALE GENOMIC DNA]</scope>
    <source>
        <strain evidence="9 11">EP1</strain>
    </source>
</reference>
<keyword evidence="7" id="KW-1133">Transmembrane helix</keyword>
<evidence type="ECO:0000256" key="3">
    <source>
        <dbReference type="ARBA" id="ARBA00022723"/>
    </source>
</evidence>
<keyword evidence="12" id="KW-1185">Reference proteome</keyword>
<evidence type="ECO:0000313" key="9">
    <source>
        <dbReference type="EMBL" id="ASJ95521.1"/>
    </source>
</evidence>
<dbReference type="AlphaFoldDB" id="A0AAC9TYS6"/>
<comment type="subcellular location">
    <subcellularLocation>
        <location evidence="1">Membrane</location>
    </subcellularLocation>
</comment>
<dbReference type="GO" id="GO:0016020">
    <property type="term" value="C:membrane"/>
    <property type="evidence" value="ECO:0007669"/>
    <property type="project" value="UniProtKB-SubCell"/>
</dbReference>
<dbReference type="NCBIfam" id="NF033749">
    <property type="entry name" value="bact_hemeryth"/>
    <property type="match status" value="1"/>
</dbReference>
<dbReference type="PANTHER" id="PTHR32089">
    <property type="entry name" value="METHYL-ACCEPTING CHEMOTAXIS PROTEIN MCPB"/>
    <property type="match status" value="1"/>
</dbReference>
<evidence type="ECO:0000256" key="7">
    <source>
        <dbReference type="SAM" id="Phobius"/>
    </source>
</evidence>
<dbReference type="NCBIfam" id="NF002007">
    <property type="entry name" value="PRK00808.1"/>
    <property type="match status" value="1"/>
</dbReference>
<dbReference type="Gene3D" id="1.10.287.950">
    <property type="entry name" value="Methyl-accepting chemotaxis protein"/>
    <property type="match status" value="1"/>
</dbReference>
<evidence type="ECO:0000256" key="6">
    <source>
        <dbReference type="PROSITE-ProRule" id="PRU00284"/>
    </source>
</evidence>
<name>A0AAC9TYS6_9GAMM</name>
<accession>A0AAC9TYS6</accession>
<dbReference type="RefSeq" id="WP_033538814.1">
    <property type="nucleotide sequence ID" value="NZ_CP022272.1"/>
</dbReference>
<dbReference type="NCBIfam" id="TIGR02481">
    <property type="entry name" value="hemeryth_dom"/>
    <property type="match status" value="1"/>
</dbReference>
<dbReference type="InterPro" id="IPR004089">
    <property type="entry name" value="MCPsignal_dom"/>
</dbReference>
<feature type="transmembrane region" description="Helical" evidence="7">
    <location>
        <begin position="12"/>
        <end position="32"/>
    </location>
</feature>
<evidence type="ECO:0000259" key="8">
    <source>
        <dbReference type="PROSITE" id="PS50111"/>
    </source>
</evidence>
<evidence type="ECO:0000256" key="2">
    <source>
        <dbReference type="ARBA" id="ARBA00010587"/>
    </source>
</evidence>
<keyword evidence="4" id="KW-0408">Iron</keyword>
<evidence type="ECO:0000313" key="11">
    <source>
        <dbReference type="Proteomes" id="UP000198233"/>
    </source>
</evidence>
<dbReference type="Proteomes" id="UP000198233">
    <property type="component" value="Chromosome"/>
</dbReference>
<dbReference type="SUPFAM" id="SSF47188">
    <property type="entry name" value="Hemerythrin-like"/>
    <property type="match status" value="1"/>
</dbReference>
<dbReference type="GO" id="GO:0007165">
    <property type="term" value="P:signal transduction"/>
    <property type="evidence" value="ECO:0007669"/>
    <property type="project" value="UniProtKB-KW"/>
</dbReference>
<dbReference type="Pfam" id="PF01814">
    <property type="entry name" value="Hemerythrin"/>
    <property type="match status" value="1"/>
</dbReference>
<dbReference type="Gene3D" id="1.20.120.50">
    <property type="entry name" value="Hemerythrin-like"/>
    <property type="match status" value="1"/>
</dbReference>